<dbReference type="GeneID" id="37042113"/>
<dbReference type="Pfam" id="PF13391">
    <property type="entry name" value="HNH_2"/>
    <property type="match status" value="1"/>
</dbReference>
<dbReference type="AlphaFoldDB" id="A0A316Y9M0"/>
<dbReference type="InParanoid" id="A0A316Y9M0"/>
<name>A0A316Y9M0_9BASI</name>
<evidence type="ECO:0000259" key="1">
    <source>
        <dbReference type="Pfam" id="PF13391"/>
    </source>
</evidence>
<sequence>MSNSRRSTHNQASFREALVGRDYSCILSDTKFTGCTASHILPQSRPEYYEEVLGYDPRYYFHVSYGLLLEDKIHHAFDRGEWALYPIVFGDNTNKKEFENKKQSKKRLME</sequence>
<dbReference type="Proteomes" id="UP000245768">
    <property type="component" value="Unassembled WGS sequence"/>
</dbReference>
<evidence type="ECO:0000313" key="2">
    <source>
        <dbReference type="EMBL" id="PWN86467.1"/>
    </source>
</evidence>
<organism evidence="2 3">
    <name type="scientific">Acaromyces ingoldii</name>
    <dbReference type="NCBI Taxonomy" id="215250"/>
    <lineage>
        <taxon>Eukaryota</taxon>
        <taxon>Fungi</taxon>
        <taxon>Dikarya</taxon>
        <taxon>Basidiomycota</taxon>
        <taxon>Ustilaginomycotina</taxon>
        <taxon>Exobasidiomycetes</taxon>
        <taxon>Exobasidiales</taxon>
        <taxon>Cryptobasidiaceae</taxon>
        <taxon>Acaromyces</taxon>
    </lineage>
</organism>
<reference evidence="2 3" key="1">
    <citation type="journal article" date="2018" name="Mol. Biol. Evol.">
        <title>Broad Genomic Sampling Reveals a Smut Pathogenic Ancestry of the Fungal Clade Ustilaginomycotina.</title>
        <authorList>
            <person name="Kijpornyongpan T."/>
            <person name="Mondo S.J."/>
            <person name="Barry K."/>
            <person name="Sandor L."/>
            <person name="Lee J."/>
            <person name="Lipzen A."/>
            <person name="Pangilinan J."/>
            <person name="LaButti K."/>
            <person name="Hainaut M."/>
            <person name="Henrissat B."/>
            <person name="Grigoriev I.V."/>
            <person name="Spatafora J.W."/>
            <person name="Aime M.C."/>
        </authorList>
    </citation>
    <scope>NUCLEOTIDE SEQUENCE [LARGE SCALE GENOMIC DNA]</scope>
    <source>
        <strain evidence="2 3">MCA 4198</strain>
    </source>
</reference>
<feature type="domain" description="HNH nuclease" evidence="1">
    <location>
        <begin position="25"/>
        <end position="84"/>
    </location>
</feature>
<protein>
    <recommendedName>
        <fullName evidence="1">HNH nuclease domain-containing protein</fullName>
    </recommendedName>
</protein>
<proteinExistence type="predicted"/>
<evidence type="ECO:0000313" key="3">
    <source>
        <dbReference type="Proteomes" id="UP000245768"/>
    </source>
</evidence>
<dbReference type="InterPro" id="IPR003615">
    <property type="entry name" value="HNH_nuc"/>
</dbReference>
<dbReference type="RefSeq" id="XP_025373665.1">
    <property type="nucleotide sequence ID" value="XM_025520197.1"/>
</dbReference>
<gene>
    <name evidence="2" type="ORF">FA10DRAFT_263348</name>
</gene>
<accession>A0A316Y9M0</accession>
<dbReference type="OrthoDB" id="2569251at2759"/>
<keyword evidence="3" id="KW-1185">Reference proteome</keyword>
<dbReference type="EMBL" id="KZ819647">
    <property type="protein sequence ID" value="PWN86467.1"/>
    <property type="molecule type" value="Genomic_DNA"/>
</dbReference>